<dbReference type="InterPro" id="IPR002372">
    <property type="entry name" value="PQQ_rpt_dom"/>
</dbReference>
<dbReference type="Proteomes" id="UP000419743">
    <property type="component" value="Unassembled WGS sequence"/>
</dbReference>
<dbReference type="Gene3D" id="2.130.10.10">
    <property type="entry name" value="YVTN repeat-like/Quinoprotein amine dehydrogenase"/>
    <property type="match status" value="1"/>
</dbReference>
<comment type="caution">
    <text evidence="2">The sequence shown here is derived from an EMBL/GenBank/DDBJ whole genome shotgun (WGS) entry which is preliminary data.</text>
</comment>
<dbReference type="InterPro" id="IPR015943">
    <property type="entry name" value="WD40/YVTN_repeat-like_dom_sf"/>
</dbReference>
<dbReference type="AlphaFoldDB" id="A0A7M4DK82"/>
<evidence type="ECO:0000259" key="1">
    <source>
        <dbReference type="Pfam" id="PF13360"/>
    </source>
</evidence>
<reference evidence="2 3" key="1">
    <citation type="submission" date="2019-11" db="EMBL/GenBank/DDBJ databases">
        <authorList>
            <person name="Criscuolo A."/>
        </authorList>
    </citation>
    <scope>NUCLEOTIDE SEQUENCE [LARGE SCALE GENOMIC DNA]</scope>
    <source>
        <strain evidence="2">CIP111667</strain>
    </source>
</reference>
<keyword evidence="3" id="KW-1185">Reference proteome</keyword>
<accession>A0A7M4DK82</accession>
<name>A0A7M4DK82_9MICO</name>
<organism evidence="2 3">
    <name type="scientific">Occultella aeris</name>
    <dbReference type="NCBI Taxonomy" id="2761496"/>
    <lineage>
        <taxon>Bacteria</taxon>
        <taxon>Bacillati</taxon>
        <taxon>Actinomycetota</taxon>
        <taxon>Actinomycetes</taxon>
        <taxon>Micrococcales</taxon>
        <taxon>Ruaniaceae</taxon>
        <taxon>Occultella</taxon>
    </lineage>
</organism>
<dbReference type="Pfam" id="PF13360">
    <property type="entry name" value="PQQ_2"/>
    <property type="match status" value="1"/>
</dbReference>
<sequence length="183" mass="19438">MLPLAFGRPDWLVDRADGAVVYSADRDPIPLPSGQDYLQVDDDPTSSVVIGTAEVTDDESVAESEMVATDADTGERLWRRADAWPVARLAGRLVASAETGLVGIDEVTGAQEWSLPSQAWVAWPPVGAGSVLMGSAADLEALVAIDIRTGEPVWEAPTDGWWGQMALTATGCTRSARRAAMSR</sequence>
<feature type="domain" description="Pyrrolo-quinoline quinone repeat" evidence="1">
    <location>
        <begin position="64"/>
        <end position="157"/>
    </location>
</feature>
<dbReference type="InterPro" id="IPR011047">
    <property type="entry name" value="Quinoprotein_ADH-like_sf"/>
</dbReference>
<gene>
    <name evidence="2" type="ORF">HALOF300_02545</name>
</gene>
<dbReference type="SUPFAM" id="SSF50998">
    <property type="entry name" value="Quinoprotein alcohol dehydrogenase-like"/>
    <property type="match status" value="1"/>
</dbReference>
<dbReference type="EMBL" id="CACRYJ010000034">
    <property type="protein sequence ID" value="VZO37475.1"/>
    <property type="molecule type" value="Genomic_DNA"/>
</dbReference>
<evidence type="ECO:0000313" key="3">
    <source>
        <dbReference type="Proteomes" id="UP000419743"/>
    </source>
</evidence>
<evidence type="ECO:0000313" key="2">
    <source>
        <dbReference type="EMBL" id="VZO37475.1"/>
    </source>
</evidence>
<proteinExistence type="predicted"/>
<protein>
    <submittedName>
        <fullName evidence="2">PQQ enzyme repeat protein</fullName>
    </submittedName>
</protein>